<evidence type="ECO:0000313" key="2">
    <source>
        <dbReference type="EMBL" id="WBM39714.1"/>
    </source>
</evidence>
<dbReference type="Proteomes" id="UP001211866">
    <property type="component" value="Chromosome"/>
</dbReference>
<proteinExistence type="predicted"/>
<feature type="transmembrane region" description="Helical" evidence="1">
    <location>
        <begin position="161"/>
        <end position="179"/>
    </location>
</feature>
<reference evidence="2 3" key="1">
    <citation type="submission" date="2022-05" db="EMBL/GenBank/DDBJ databases">
        <title>Complete sequence of strain NY11312.</title>
        <authorList>
            <person name="Zhou D."/>
        </authorList>
    </citation>
    <scope>NUCLEOTIDE SEQUENCE [LARGE SCALE GENOMIC DNA]</scope>
    <source>
        <strain evidence="2 3">NY11312</strain>
    </source>
</reference>
<dbReference type="RefSeq" id="WP_270119508.1">
    <property type="nucleotide sequence ID" value="NZ_CP096916.1"/>
</dbReference>
<evidence type="ECO:0000313" key="3">
    <source>
        <dbReference type="Proteomes" id="UP001211866"/>
    </source>
</evidence>
<keyword evidence="1" id="KW-0812">Transmembrane</keyword>
<sequence length="189" mass="21557">MWATGSQQALVDGVEYVFSWHPRLKNRTPLMCLQKCSAQQDPWPKQAKCIRLIGNAPRAQELRHPMTQPICQVRLASQTRLKCLDISRAFFRCWGGHHRVHVMEDQLPHAGYDTGLLPLRYAAFAQARDTQYGSTTAHFFDDVFSVHALSIDSSKRKEKKYLNLCLVFSCFNVGYGYLLDSPQKPATPD</sequence>
<dbReference type="EMBL" id="CP096916">
    <property type="protein sequence ID" value="WBM39714.1"/>
    <property type="molecule type" value="Genomic_DNA"/>
</dbReference>
<keyword evidence="1" id="KW-1133">Transmembrane helix</keyword>
<protein>
    <submittedName>
        <fullName evidence="2">Uncharacterized protein</fullName>
    </submittedName>
</protein>
<evidence type="ECO:0000256" key="1">
    <source>
        <dbReference type="SAM" id="Phobius"/>
    </source>
</evidence>
<gene>
    <name evidence="2" type="ORF">M2J83_07855</name>
</gene>
<keyword evidence="3" id="KW-1185">Reference proteome</keyword>
<organism evidence="2 3">
    <name type="scientific">Alcaligenes faecalis</name>
    <dbReference type="NCBI Taxonomy" id="511"/>
    <lineage>
        <taxon>Bacteria</taxon>
        <taxon>Pseudomonadati</taxon>
        <taxon>Pseudomonadota</taxon>
        <taxon>Betaproteobacteria</taxon>
        <taxon>Burkholderiales</taxon>
        <taxon>Alcaligenaceae</taxon>
        <taxon>Alcaligenes</taxon>
    </lineage>
</organism>
<name>A0ABY7NBZ2_ALCFA</name>
<keyword evidence="1" id="KW-0472">Membrane</keyword>
<accession>A0ABY7NBZ2</accession>